<feature type="compositionally biased region" description="Basic and acidic residues" evidence="11">
    <location>
        <begin position="198"/>
        <end position="230"/>
    </location>
</feature>
<evidence type="ECO:0000256" key="1">
    <source>
        <dbReference type="ARBA" id="ARBA00004173"/>
    </source>
</evidence>
<keyword evidence="5" id="KW-0689">Ribosomal protein</keyword>
<proteinExistence type="inferred from homology"/>
<dbReference type="PANTHER" id="PTHR11831:SF4">
    <property type="entry name" value="SMALL RIBOSOMAL SUBUNIT PROTEIN US4M"/>
    <property type="match status" value="1"/>
</dbReference>
<dbReference type="EMBL" id="WWBZ02000073">
    <property type="protein sequence ID" value="KAF4302283.1"/>
    <property type="molecule type" value="Genomic_DNA"/>
</dbReference>
<dbReference type="GO" id="GO:0005763">
    <property type="term" value="C:mitochondrial small ribosomal subunit"/>
    <property type="evidence" value="ECO:0007669"/>
    <property type="project" value="TreeGrafter"/>
</dbReference>
<evidence type="ECO:0000313" key="13">
    <source>
        <dbReference type="EMBL" id="KAF4302283.1"/>
    </source>
</evidence>
<keyword evidence="7" id="KW-0687">Ribonucleoprotein</keyword>
<evidence type="ECO:0000256" key="2">
    <source>
        <dbReference type="ARBA" id="ARBA00007465"/>
    </source>
</evidence>
<evidence type="ECO:0000256" key="10">
    <source>
        <dbReference type="PROSITE-ProRule" id="PRU00182"/>
    </source>
</evidence>
<evidence type="ECO:0000256" key="11">
    <source>
        <dbReference type="SAM" id="MobiDB-lite"/>
    </source>
</evidence>
<dbReference type="Proteomes" id="UP000572817">
    <property type="component" value="Unassembled WGS sequence"/>
</dbReference>
<dbReference type="OrthoDB" id="3356781at2759"/>
<accession>A0A8H4INB0</accession>
<dbReference type="GO" id="GO:0042274">
    <property type="term" value="P:ribosomal small subunit biogenesis"/>
    <property type="evidence" value="ECO:0007669"/>
    <property type="project" value="TreeGrafter"/>
</dbReference>
<dbReference type="CDD" id="cd00165">
    <property type="entry name" value="S4"/>
    <property type="match status" value="1"/>
</dbReference>
<dbReference type="PANTHER" id="PTHR11831">
    <property type="entry name" value="30S 40S RIBOSOMAL PROTEIN"/>
    <property type="match status" value="1"/>
</dbReference>
<dbReference type="FunFam" id="3.10.290.10:FF:000025">
    <property type="entry name" value="30S ribosomal subunit S4"/>
    <property type="match status" value="1"/>
</dbReference>
<sequence>MRKRFHWLKKPKIRADWSKETLYNISRATVPSAASKTFFQQKWNAKALTRAYHGEQIREKQWQHMFRRTLPAVVPMDHKYLARTDGSEEATGRGSGEDEPTDIMMRRKSEMTPYMQMTFYPVERRLDTAIWRALFASSARQARQFVVHGWVKVNGKKMVYPGYMLNPGDMFQVDPERVMWATGARKDEKRYFINVSKKPENKAASRTASKDEESPAKDKEAETDAEKSAEKSAQGESTPEEAKVAEEAPEVNEEDVKKTLKSLIERTDAMMDDTKEISAKRKQELRGFRQALRKMLSRARGISTSVTDDLEARLAVISDKLVKAPKQVKEASADAFSEEQEELLQQALEKMRENPFDPSKPYLTPWRPRSFMSAFAFIPRYLEVNQNICAAVYLRHPVARPGLAEVPTPFHYETNQLAFNWYLRRR</sequence>
<organism evidence="13 15">
    <name type="scientific">Botryosphaeria dothidea</name>
    <dbReference type="NCBI Taxonomy" id="55169"/>
    <lineage>
        <taxon>Eukaryota</taxon>
        <taxon>Fungi</taxon>
        <taxon>Dikarya</taxon>
        <taxon>Ascomycota</taxon>
        <taxon>Pezizomycotina</taxon>
        <taxon>Dothideomycetes</taxon>
        <taxon>Dothideomycetes incertae sedis</taxon>
        <taxon>Botryosphaeriales</taxon>
        <taxon>Botryosphaeriaceae</taxon>
        <taxon>Botryosphaeria</taxon>
    </lineage>
</organism>
<evidence type="ECO:0000256" key="3">
    <source>
        <dbReference type="ARBA" id="ARBA00022730"/>
    </source>
</evidence>
<dbReference type="GO" id="GO:0019843">
    <property type="term" value="F:rRNA binding"/>
    <property type="evidence" value="ECO:0007669"/>
    <property type="project" value="UniProtKB-KW"/>
</dbReference>
<evidence type="ECO:0000256" key="8">
    <source>
        <dbReference type="ARBA" id="ARBA00037226"/>
    </source>
</evidence>
<dbReference type="AlphaFoldDB" id="A0A8H4INB0"/>
<feature type="domain" description="RNA-binding S4" evidence="12">
    <location>
        <begin position="124"/>
        <end position="186"/>
    </location>
</feature>
<keyword evidence="6" id="KW-0496">Mitochondrion</keyword>
<dbReference type="Gene3D" id="3.10.290.10">
    <property type="entry name" value="RNA-binding S4 domain"/>
    <property type="match status" value="1"/>
</dbReference>
<dbReference type="InterPro" id="IPR002942">
    <property type="entry name" value="S4_RNA-bd"/>
</dbReference>
<evidence type="ECO:0000256" key="9">
    <source>
        <dbReference type="ARBA" id="ARBA00071419"/>
    </source>
</evidence>
<keyword evidence="4 10" id="KW-0694">RNA-binding</keyword>
<evidence type="ECO:0000256" key="7">
    <source>
        <dbReference type="ARBA" id="ARBA00023274"/>
    </source>
</evidence>
<comment type="caution">
    <text evidence="13">The sequence shown here is derived from an EMBL/GenBank/DDBJ whole genome shotgun (WGS) entry which is preliminary data.</text>
</comment>
<dbReference type="EMBL" id="WWBZ02000040">
    <property type="protein sequence ID" value="KAF4305282.1"/>
    <property type="molecule type" value="Genomic_DNA"/>
</dbReference>
<keyword evidence="15" id="KW-1185">Reference proteome</keyword>
<reference evidence="13 15" key="1">
    <citation type="submission" date="2020-04" db="EMBL/GenBank/DDBJ databases">
        <title>Genome Assembly and Annotation of Botryosphaeria dothidea sdau 11-99, a Latent Pathogen of Apple Fruit Ring Rot in China.</title>
        <authorList>
            <person name="Yu C."/>
            <person name="Diao Y."/>
            <person name="Lu Q."/>
            <person name="Zhao J."/>
            <person name="Cui S."/>
            <person name="Peng C."/>
            <person name="He B."/>
            <person name="Liu H."/>
        </authorList>
    </citation>
    <scope>NUCLEOTIDE SEQUENCE [LARGE SCALE GENOMIC DNA]</scope>
    <source>
        <strain evidence="15">sdau11-99</strain>
        <strain evidence="13">Sdau11-99</strain>
    </source>
</reference>
<evidence type="ECO:0000259" key="12">
    <source>
        <dbReference type="SMART" id="SM00363"/>
    </source>
</evidence>
<dbReference type="InterPro" id="IPR036986">
    <property type="entry name" value="S4_RNA-bd_sf"/>
</dbReference>
<comment type="similarity">
    <text evidence="2">Belongs to the universal ribosomal protein uS4 family.</text>
</comment>
<dbReference type="Pfam" id="PF01479">
    <property type="entry name" value="S4"/>
    <property type="match status" value="1"/>
</dbReference>
<dbReference type="SUPFAM" id="SSF55174">
    <property type="entry name" value="Alpha-L RNA-binding motif"/>
    <property type="match status" value="1"/>
</dbReference>
<dbReference type="PROSITE" id="PS50889">
    <property type="entry name" value="S4"/>
    <property type="match status" value="1"/>
</dbReference>
<evidence type="ECO:0000256" key="6">
    <source>
        <dbReference type="ARBA" id="ARBA00023128"/>
    </source>
</evidence>
<evidence type="ECO:0000256" key="4">
    <source>
        <dbReference type="ARBA" id="ARBA00022884"/>
    </source>
</evidence>
<evidence type="ECO:0000313" key="14">
    <source>
        <dbReference type="EMBL" id="KAF4305282.1"/>
    </source>
</evidence>
<feature type="region of interest" description="Disordered" evidence="11">
    <location>
        <begin position="198"/>
        <end position="257"/>
    </location>
</feature>
<dbReference type="GO" id="GO:0003735">
    <property type="term" value="F:structural constituent of ribosome"/>
    <property type="evidence" value="ECO:0007669"/>
    <property type="project" value="TreeGrafter"/>
</dbReference>
<evidence type="ECO:0000313" key="15">
    <source>
        <dbReference type="Proteomes" id="UP000572817"/>
    </source>
</evidence>
<dbReference type="SMART" id="SM00363">
    <property type="entry name" value="S4"/>
    <property type="match status" value="1"/>
</dbReference>
<gene>
    <name evidence="14" type="ORF">GTA08_BOTSDO06344</name>
    <name evidence="13" type="ORF">GTA08_BOTSDO10155</name>
</gene>
<dbReference type="InterPro" id="IPR022801">
    <property type="entry name" value="Ribosomal_uS4"/>
</dbReference>
<keyword evidence="3" id="KW-0699">rRNA-binding</keyword>
<comment type="function">
    <text evidence="8">Component of the mitochondrial ribosome (mitoribosome), a dedicated translation machinery responsible for the synthesis of mitochondrial genome-encoded proteins, including at least some of the essential transmembrane subunits of the mitochondrial respiratory chain. The mitoribosomes are attached to the mitochondrial inner membrane and translation products are cotranslationally integrated into the membrane.</text>
</comment>
<evidence type="ECO:0000256" key="5">
    <source>
        <dbReference type="ARBA" id="ARBA00022980"/>
    </source>
</evidence>
<name>A0A8H4INB0_9PEZI</name>
<protein>
    <recommendedName>
        <fullName evidence="9">Small ribosomal subunit protein uS4m</fullName>
    </recommendedName>
</protein>
<comment type="subcellular location">
    <subcellularLocation>
        <location evidence="1">Mitochondrion</location>
    </subcellularLocation>
</comment>